<evidence type="ECO:0000313" key="11">
    <source>
        <dbReference type="EMBL" id="ANC29963.1"/>
    </source>
</evidence>
<name>A0A168EFA5_9MICO</name>
<evidence type="ECO:0000256" key="9">
    <source>
        <dbReference type="SAM" id="MobiDB-lite"/>
    </source>
</evidence>
<evidence type="ECO:0000256" key="1">
    <source>
        <dbReference type="ARBA" id="ARBA00001933"/>
    </source>
</evidence>
<dbReference type="Gene3D" id="3.40.640.10">
    <property type="entry name" value="Type I PLP-dependent aspartate aminotransferase-like (Major domain)"/>
    <property type="match status" value="1"/>
</dbReference>
<dbReference type="PANTHER" id="PTHR11601">
    <property type="entry name" value="CYSTEINE DESULFURYLASE FAMILY MEMBER"/>
    <property type="match status" value="1"/>
</dbReference>
<evidence type="ECO:0000256" key="7">
    <source>
        <dbReference type="ARBA" id="ARBA00023014"/>
    </source>
</evidence>
<gene>
    <name evidence="11" type="primary">nifS</name>
    <name evidence="11" type="ORF">I598_0375</name>
</gene>
<comment type="catalytic activity">
    <reaction evidence="8">
        <text>(sulfur carrier)-H + L-cysteine = (sulfur carrier)-SH + L-alanine</text>
        <dbReference type="Rhea" id="RHEA:43892"/>
        <dbReference type="Rhea" id="RHEA-COMP:14737"/>
        <dbReference type="Rhea" id="RHEA-COMP:14739"/>
        <dbReference type="ChEBI" id="CHEBI:29917"/>
        <dbReference type="ChEBI" id="CHEBI:35235"/>
        <dbReference type="ChEBI" id="CHEBI:57972"/>
        <dbReference type="ChEBI" id="CHEBI:64428"/>
        <dbReference type="EC" id="2.8.1.7"/>
    </reaction>
</comment>
<dbReference type="GO" id="GO:0046872">
    <property type="term" value="F:metal ion binding"/>
    <property type="evidence" value="ECO:0007669"/>
    <property type="project" value="UniProtKB-KW"/>
</dbReference>
<keyword evidence="4" id="KW-0479">Metal-binding</keyword>
<dbReference type="PIRSF" id="PIRSF005572">
    <property type="entry name" value="NifS"/>
    <property type="match status" value="1"/>
</dbReference>
<feature type="compositionally biased region" description="Pro residues" evidence="9">
    <location>
        <begin position="1"/>
        <end position="11"/>
    </location>
</feature>
<protein>
    <submittedName>
        <fullName evidence="11">Cysteine desulfurase</fullName>
        <ecNumber evidence="11">2.8.1.7</ecNumber>
    </submittedName>
</protein>
<keyword evidence="6" id="KW-0408">Iron</keyword>
<dbReference type="InterPro" id="IPR016454">
    <property type="entry name" value="Cysteine_dSase"/>
</dbReference>
<keyword evidence="12" id="KW-1185">Reference proteome</keyword>
<evidence type="ECO:0000256" key="4">
    <source>
        <dbReference type="ARBA" id="ARBA00022723"/>
    </source>
</evidence>
<dbReference type="GO" id="GO:0051536">
    <property type="term" value="F:iron-sulfur cluster binding"/>
    <property type="evidence" value="ECO:0007669"/>
    <property type="project" value="UniProtKB-KW"/>
</dbReference>
<dbReference type="AlphaFoldDB" id="A0A168EFA5"/>
<feature type="region of interest" description="Disordered" evidence="9">
    <location>
        <begin position="1"/>
        <end position="22"/>
    </location>
</feature>
<dbReference type="OrthoDB" id="9808002at2"/>
<dbReference type="EC" id="2.8.1.7" evidence="11"/>
<dbReference type="SUPFAM" id="SSF53383">
    <property type="entry name" value="PLP-dependent transferases"/>
    <property type="match status" value="1"/>
</dbReference>
<dbReference type="EMBL" id="CP014209">
    <property type="protein sequence ID" value="ANC29963.1"/>
    <property type="molecule type" value="Genomic_DNA"/>
</dbReference>
<sequence length="387" mass="40005">MTHPTSPPPPRTHLDNGGGAPWHPLAREALAQSLADGWADPRRLHAEGRRAAALLEGAREAVAAVLGARTPEVRFTPSHTASLHGAVAQVARARRRRGRDVVVGATERAATLHAAAHAADRHDGRRVLVPVDGVGRVDGDAFAMALGAPGVALAALQHANGEVGTVQPLDVVHAAARERDVPLLVDAGASVGHLPVPQAWDLLAADPADWGGPAGVGVLAVRHRTRTASDGPEDPDPWAPGGVSVPLAFAAAVALQAVEADRVAQDARRRALVDRVRASVATIPDVEVVGDPDDRLPHVVTFSFLYVDGEALVGELDKAGFAVGSGSACTAATLEPSHVLAAMGVLTHGNVRIALDRSTTSDDVDRFLAVLPDAVGRVRDMLGAGDL</sequence>
<evidence type="ECO:0000256" key="3">
    <source>
        <dbReference type="ARBA" id="ARBA00022679"/>
    </source>
</evidence>
<dbReference type="GO" id="GO:0031071">
    <property type="term" value="F:cysteine desulfurase activity"/>
    <property type="evidence" value="ECO:0007669"/>
    <property type="project" value="UniProtKB-EC"/>
</dbReference>
<dbReference type="KEGG" id="ido:I598_0375"/>
<dbReference type="Gene3D" id="3.90.1150.10">
    <property type="entry name" value="Aspartate Aminotransferase, domain 1"/>
    <property type="match status" value="1"/>
</dbReference>
<evidence type="ECO:0000313" key="12">
    <source>
        <dbReference type="Proteomes" id="UP000076794"/>
    </source>
</evidence>
<evidence type="ECO:0000256" key="2">
    <source>
        <dbReference type="ARBA" id="ARBA00006490"/>
    </source>
</evidence>
<comment type="cofactor">
    <cofactor evidence="1">
        <name>pyridoxal 5'-phosphate</name>
        <dbReference type="ChEBI" id="CHEBI:597326"/>
    </cofactor>
</comment>
<comment type="similarity">
    <text evidence="2">Belongs to the class-V pyridoxal-phosphate-dependent aminotransferase family. NifS/IscS subfamily.</text>
</comment>
<dbReference type="Pfam" id="PF00266">
    <property type="entry name" value="Aminotran_5"/>
    <property type="match status" value="1"/>
</dbReference>
<accession>A0A168EFA5</accession>
<feature type="domain" description="Aminotransferase class V" evidence="10">
    <location>
        <begin position="14"/>
        <end position="367"/>
    </location>
</feature>
<dbReference type="InterPro" id="IPR015424">
    <property type="entry name" value="PyrdxlP-dep_Trfase"/>
</dbReference>
<dbReference type="InterPro" id="IPR000192">
    <property type="entry name" value="Aminotrans_V_dom"/>
</dbReference>
<dbReference type="PANTHER" id="PTHR11601:SF34">
    <property type="entry name" value="CYSTEINE DESULFURASE"/>
    <property type="match status" value="1"/>
</dbReference>
<dbReference type="Proteomes" id="UP000076794">
    <property type="component" value="Chromosome"/>
</dbReference>
<proteinExistence type="inferred from homology"/>
<dbReference type="STRING" id="1300344.I598_0375"/>
<evidence type="ECO:0000256" key="6">
    <source>
        <dbReference type="ARBA" id="ARBA00023004"/>
    </source>
</evidence>
<evidence type="ECO:0000256" key="5">
    <source>
        <dbReference type="ARBA" id="ARBA00022898"/>
    </source>
</evidence>
<dbReference type="RefSeq" id="WP_068200780.1">
    <property type="nucleotide sequence ID" value="NZ_CP014209.1"/>
</dbReference>
<evidence type="ECO:0000259" key="10">
    <source>
        <dbReference type="Pfam" id="PF00266"/>
    </source>
</evidence>
<keyword evidence="3 11" id="KW-0808">Transferase</keyword>
<dbReference type="InterPro" id="IPR015421">
    <property type="entry name" value="PyrdxlP-dep_Trfase_major"/>
</dbReference>
<reference evidence="11 12" key="1">
    <citation type="submission" date="2016-01" db="EMBL/GenBank/DDBJ databases">
        <title>Complete genome sequence of a soil Actinobacterium, Isoptericola dokdonensis DS-3.</title>
        <authorList>
            <person name="Kwon S.-K."/>
            <person name="Kim J.F."/>
        </authorList>
    </citation>
    <scope>NUCLEOTIDE SEQUENCE [LARGE SCALE GENOMIC DNA]</scope>
    <source>
        <strain evidence="11 12">DS-3</strain>
    </source>
</reference>
<dbReference type="InterPro" id="IPR015422">
    <property type="entry name" value="PyrdxlP-dep_Trfase_small"/>
</dbReference>
<dbReference type="PATRIC" id="fig|1300344.3.peg.375"/>
<keyword evidence="7" id="KW-0411">Iron-sulfur</keyword>
<organism evidence="11 12">
    <name type="scientific">Isoptericola dokdonensis DS-3</name>
    <dbReference type="NCBI Taxonomy" id="1300344"/>
    <lineage>
        <taxon>Bacteria</taxon>
        <taxon>Bacillati</taxon>
        <taxon>Actinomycetota</taxon>
        <taxon>Actinomycetes</taxon>
        <taxon>Micrococcales</taxon>
        <taxon>Promicromonosporaceae</taxon>
        <taxon>Isoptericola</taxon>
    </lineage>
</organism>
<evidence type="ECO:0000256" key="8">
    <source>
        <dbReference type="ARBA" id="ARBA00050776"/>
    </source>
</evidence>
<keyword evidence="5" id="KW-0663">Pyridoxal phosphate</keyword>